<dbReference type="Proteomes" id="UP000626109">
    <property type="component" value="Unassembled WGS sequence"/>
</dbReference>
<reference evidence="2" key="1">
    <citation type="submission" date="2021-02" db="EMBL/GenBank/DDBJ databases">
        <authorList>
            <person name="Dougan E. K."/>
            <person name="Rhodes N."/>
            <person name="Thang M."/>
            <person name="Chan C."/>
        </authorList>
    </citation>
    <scope>NUCLEOTIDE SEQUENCE</scope>
</reference>
<dbReference type="AlphaFoldDB" id="A0A813HQG0"/>
<name>A0A813HQG0_POLGL</name>
<proteinExistence type="predicted"/>
<organism evidence="2 3">
    <name type="scientific">Polarella glacialis</name>
    <name type="common">Dinoflagellate</name>
    <dbReference type="NCBI Taxonomy" id="89957"/>
    <lineage>
        <taxon>Eukaryota</taxon>
        <taxon>Sar</taxon>
        <taxon>Alveolata</taxon>
        <taxon>Dinophyceae</taxon>
        <taxon>Suessiales</taxon>
        <taxon>Suessiaceae</taxon>
        <taxon>Polarella</taxon>
    </lineage>
</organism>
<protein>
    <submittedName>
        <fullName evidence="2">Uncharacterized protein</fullName>
    </submittedName>
</protein>
<feature type="non-terminal residue" evidence="2">
    <location>
        <position position="1"/>
    </location>
</feature>
<comment type="caution">
    <text evidence="2">The sequence shown here is derived from an EMBL/GenBank/DDBJ whole genome shotgun (WGS) entry which is preliminary data.</text>
</comment>
<feature type="compositionally biased region" description="Low complexity" evidence="1">
    <location>
        <begin position="7"/>
        <end position="20"/>
    </location>
</feature>
<evidence type="ECO:0000313" key="3">
    <source>
        <dbReference type="Proteomes" id="UP000626109"/>
    </source>
</evidence>
<evidence type="ECO:0000313" key="2">
    <source>
        <dbReference type="EMBL" id="CAE8639653.1"/>
    </source>
</evidence>
<feature type="compositionally biased region" description="Polar residues" evidence="1">
    <location>
        <begin position="89"/>
        <end position="110"/>
    </location>
</feature>
<accession>A0A813HQG0</accession>
<gene>
    <name evidence="2" type="ORF">PGLA2088_LOCUS1973</name>
</gene>
<feature type="region of interest" description="Disordered" evidence="1">
    <location>
        <begin position="49"/>
        <end position="154"/>
    </location>
</feature>
<sequence>MQGYYVSGGDSSAGDAIDGDPINGRLAGDLDGHYWGSLSTQSLAAAAGRKFVDVPRSSPAPPRPMQRRAEPPQPLSPRGSRGLAWGTARGSTSVPGSPAQPLTASVSTPMSGIGARSGDQAGGPSLVTKDSYFGSTAPTVDGTRSAPLQQFSLR</sequence>
<dbReference type="EMBL" id="CAJNNW010001555">
    <property type="protein sequence ID" value="CAE8639653.1"/>
    <property type="molecule type" value="Genomic_DNA"/>
</dbReference>
<evidence type="ECO:0000256" key="1">
    <source>
        <dbReference type="SAM" id="MobiDB-lite"/>
    </source>
</evidence>
<feature type="region of interest" description="Disordered" evidence="1">
    <location>
        <begin position="1"/>
        <end position="33"/>
    </location>
</feature>